<comment type="function">
    <text evidence="9">Part of the ABC transporter complex LsrABCD involved in autoinducer 2 (AI-2) import. Probably responsible for the translocation of the substrate across the membrane.</text>
</comment>
<organism evidence="12">
    <name type="scientific">Candidatus Atribacter allofermentans</name>
    <dbReference type="NCBI Taxonomy" id="1852833"/>
    <lineage>
        <taxon>Bacteria</taxon>
        <taxon>Pseudomonadati</taxon>
        <taxon>Atribacterota</taxon>
        <taxon>Atribacteria</taxon>
        <taxon>Atribacterales</taxon>
        <taxon>Atribacteraceae</taxon>
        <taxon>Atribacter</taxon>
    </lineage>
</organism>
<dbReference type="EMBL" id="MWBQ01000193">
    <property type="protein sequence ID" value="OQA54846.1"/>
    <property type="molecule type" value="Genomic_DNA"/>
</dbReference>
<feature type="transmembrane region" description="Helical" evidence="11">
    <location>
        <begin position="7"/>
        <end position="25"/>
    </location>
</feature>
<dbReference type="PANTHER" id="PTHR32196:SF71">
    <property type="entry name" value="AUTOINDUCER 2 IMPORT SYSTEM PERMEASE PROTEIN LSRD"/>
    <property type="match status" value="1"/>
</dbReference>
<evidence type="ECO:0000256" key="11">
    <source>
        <dbReference type="SAM" id="Phobius"/>
    </source>
</evidence>
<comment type="subunit">
    <text evidence="2">The complex is composed of two ATP-binding proteins (LsrA), two transmembrane proteins (LsrC and LsrD) and a solute-binding protein (LsrB).</text>
</comment>
<dbReference type="Pfam" id="PF02653">
    <property type="entry name" value="BPD_transp_2"/>
    <property type="match status" value="1"/>
</dbReference>
<keyword evidence="5" id="KW-0997">Cell inner membrane</keyword>
<evidence type="ECO:0000256" key="3">
    <source>
        <dbReference type="ARBA" id="ARBA00022448"/>
    </source>
</evidence>
<evidence type="ECO:0000256" key="2">
    <source>
        <dbReference type="ARBA" id="ARBA00011262"/>
    </source>
</evidence>
<evidence type="ECO:0000256" key="9">
    <source>
        <dbReference type="ARBA" id="ARBA00025439"/>
    </source>
</evidence>
<evidence type="ECO:0000256" key="6">
    <source>
        <dbReference type="ARBA" id="ARBA00022692"/>
    </source>
</evidence>
<sequence>MSKKIDKYIPIIVFVLFVSVISILTKGRNINFTNIKHILNQSVALIISGMGVIFVMSQGSLDLTQGSILVLAPLIGIFSENVIPGSFIPVVILVGMLIGLMTGSIFSLLKVPSFVATLCLSFVLRNFAYFLWDYIPGGYVYIPFNLFVLDKSQYKIPILILIVLTMYYIFEFTKVGKYSKAIGSDEKVAEYSGVPVKKMKILAFVLSGMLGGVCSLFGVFRAGTLALVTGHFFEWDVLVAVLLGGTPLTGGANSKLLGVILGSITISVINNGLVLLNVPTLYQQLVKGLILITIISLSFEKEKVMFVK</sequence>
<dbReference type="AlphaFoldDB" id="A0A1V5SJW1"/>
<dbReference type="PANTHER" id="PTHR32196">
    <property type="entry name" value="ABC TRANSPORTER PERMEASE PROTEIN YPHD-RELATED-RELATED"/>
    <property type="match status" value="1"/>
</dbReference>
<gene>
    <name evidence="12" type="primary">rbsC_32</name>
    <name evidence="12" type="ORF">BWY41_01857</name>
</gene>
<keyword evidence="8 11" id="KW-0472">Membrane</keyword>
<feature type="transmembrane region" description="Helical" evidence="11">
    <location>
        <begin position="201"/>
        <end position="220"/>
    </location>
</feature>
<dbReference type="CDD" id="cd06579">
    <property type="entry name" value="TM_PBP1_transp_AraH_like"/>
    <property type="match status" value="1"/>
</dbReference>
<feature type="transmembrane region" description="Helical" evidence="11">
    <location>
        <begin position="256"/>
        <end position="275"/>
    </location>
</feature>
<proteinExistence type="predicted"/>
<keyword evidence="4" id="KW-1003">Cell membrane</keyword>
<reference evidence="12" key="1">
    <citation type="submission" date="2017-02" db="EMBL/GenBank/DDBJ databases">
        <title>Delving into the versatile metabolic prowess of the omnipresent phylum Bacteroidetes.</title>
        <authorList>
            <person name="Nobu M.K."/>
            <person name="Mei R."/>
            <person name="Narihiro T."/>
            <person name="Kuroda K."/>
            <person name="Liu W.-T."/>
        </authorList>
    </citation>
    <scope>NUCLEOTIDE SEQUENCE</scope>
    <source>
        <strain evidence="12">ADurb.Bin276</strain>
    </source>
</reference>
<comment type="caution">
    <text evidence="12">The sequence shown here is derived from an EMBL/GenBank/DDBJ whole genome shotgun (WGS) entry which is preliminary data.</text>
</comment>
<feature type="transmembrane region" description="Helical" evidence="11">
    <location>
        <begin position="37"/>
        <end position="56"/>
    </location>
</feature>
<keyword evidence="3" id="KW-0813">Transport</keyword>
<evidence type="ECO:0000256" key="5">
    <source>
        <dbReference type="ARBA" id="ARBA00022519"/>
    </source>
</evidence>
<comment type="subcellular location">
    <subcellularLocation>
        <location evidence="1">Cell membrane</location>
        <topology evidence="1">Multi-pass membrane protein</topology>
    </subcellularLocation>
</comment>
<evidence type="ECO:0000313" key="12">
    <source>
        <dbReference type="EMBL" id="OQA54846.1"/>
    </source>
</evidence>
<evidence type="ECO:0000256" key="10">
    <source>
        <dbReference type="ARBA" id="ARBA00039381"/>
    </source>
</evidence>
<dbReference type="GO" id="GO:0022857">
    <property type="term" value="F:transmembrane transporter activity"/>
    <property type="evidence" value="ECO:0007669"/>
    <property type="project" value="InterPro"/>
</dbReference>
<keyword evidence="6 11" id="KW-0812">Transmembrane</keyword>
<evidence type="ECO:0000256" key="7">
    <source>
        <dbReference type="ARBA" id="ARBA00022989"/>
    </source>
</evidence>
<name>A0A1V5SJW1_9BACT</name>
<dbReference type="InterPro" id="IPR001851">
    <property type="entry name" value="ABC_transp_permease"/>
</dbReference>
<evidence type="ECO:0000256" key="8">
    <source>
        <dbReference type="ARBA" id="ARBA00023136"/>
    </source>
</evidence>
<feature type="transmembrane region" description="Helical" evidence="11">
    <location>
        <begin position="152"/>
        <end position="170"/>
    </location>
</feature>
<evidence type="ECO:0000256" key="1">
    <source>
        <dbReference type="ARBA" id="ARBA00004651"/>
    </source>
</evidence>
<evidence type="ECO:0000256" key="4">
    <source>
        <dbReference type="ARBA" id="ARBA00022475"/>
    </source>
</evidence>
<keyword evidence="7 11" id="KW-1133">Transmembrane helix</keyword>
<accession>A0A1V5SJW1</accession>
<dbReference type="GO" id="GO:0005886">
    <property type="term" value="C:plasma membrane"/>
    <property type="evidence" value="ECO:0007669"/>
    <property type="project" value="UniProtKB-SubCell"/>
</dbReference>
<dbReference type="Proteomes" id="UP000485569">
    <property type="component" value="Unassembled WGS sequence"/>
</dbReference>
<feature type="transmembrane region" description="Helical" evidence="11">
    <location>
        <begin position="85"/>
        <end position="106"/>
    </location>
</feature>
<protein>
    <recommendedName>
        <fullName evidence="10">Autoinducer 2 import system permease protein LsrD</fullName>
    </recommendedName>
</protein>